<dbReference type="Pfam" id="PF00743">
    <property type="entry name" value="FMO-like"/>
    <property type="match status" value="1"/>
</dbReference>
<dbReference type="AlphaFoldDB" id="A0A437M783"/>
<dbReference type="GO" id="GO:0004499">
    <property type="term" value="F:N,N-dimethylaniline monooxygenase activity"/>
    <property type="evidence" value="ECO:0007669"/>
    <property type="project" value="InterPro"/>
</dbReference>
<dbReference type="OrthoDB" id="312624at2"/>
<keyword evidence="3" id="KW-0560">Oxidoreductase</keyword>
<dbReference type="Gene3D" id="3.50.50.60">
    <property type="entry name" value="FAD/NAD(P)-binding domain"/>
    <property type="match status" value="2"/>
</dbReference>
<keyword evidence="5" id="KW-1185">Reference proteome</keyword>
<dbReference type="PANTHER" id="PTHR42877:SF4">
    <property type="entry name" value="FAD_NAD(P)-BINDING DOMAIN-CONTAINING PROTEIN-RELATED"/>
    <property type="match status" value="1"/>
</dbReference>
<dbReference type="SUPFAM" id="SSF51905">
    <property type="entry name" value="FAD/NAD(P)-binding domain"/>
    <property type="match status" value="2"/>
</dbReference>
<comment type="caution">
    <text evidence="4">The sequence shown here is derived from an EMBL/GenBank/DDBJ whole genome shotgun (WGS) entry which is preliminary data.</text>
</comment>
<dbReference type="Proteomes" id="UP000282971">
    <property type="component" value="Unassembled WGS sequence"/>
</dbReference>
<evidence type="ECO:0000256" key="1">
    <source>
        <dbReference type="ARBA" id="ARBA00022630"/>
    </source>
</evidence>
<organism evidence="4 5">
    <name type="scientific">Sphingomonas crocodyli</name>
    <dbReference type="NCBI Taxonomy" id="1979270"/>
    <lineage>
        <taxon>Bacteria</taxon>
        <taxon>Pseudomonadati</taxon>
        <taxon>Pseudomonadota</taxon>
        <taxon>Alphaproteobacteria</taxon>
        <taxon>Sphingomonadales</taxon>
        <taxon>Sphingomonadaceae</taxon>
        <taxon>Sphingomonas</taxon>
    </lineage>
</organism>
<accession>A0A437M783</accession>
<dbReference type="RefSeq" id="WP_127742340.1">
    <property type="nucleotide sequence ID" value="NZ_SACN01000001.1"/>
</dbReference>
<proteinExistence type="predicted"/>
<evidence type="ECO:0000313" key="4">
    <source>
        <dbReference type="EMBL" id="RVT93580.1"/>
    </source>
</evidence>
<sequence length="658" mass="72772">MTDILDLTASSDAVIDDAVAHADPMVLRGVLYQLTGDDELANMAMARSTREDLTISDVESVADVGLLRAKAAAFLRARRDSGASGADLGSTDRLLKSLSMTAGYELPEAERDLWIEQAAFDPMQRGVRWSGDVAPAAREGFRVAVVGSGLSGLAAAVHLKQAGIPFVVFEKNAEVGGTWYENRYPGARVDTASRGYSHQFGINYPFPLAFCARDEQLKYFKWIADEYGLRDHIRFNTEVKAMTWDEDAKLWDIRAEGPDGAQDVRVNAVVSCVGFLSRPQLPTIEGMESFQGTACHSAQWPEGLGVDGKRVAVIGSGASGYQTLPVIAKTAAHTFLFQRTANWCFDDAEYLKTTPWQLLWLEKNIPFYLNFERLRLNALRHPDSVMTGCRADPTYVDEHARSAANKLVRDNRVAYINRQLASRPELIDRMIPPTPPLSSRPIRVDPDDNVYGALLQDNVSLVSDPIERITPAGVRAGGTDYPVDIILYATGFKANDFLWPMEVRGRDGARIEDLWAKDGPRAYLGVMLPGFPNLFMSYGPNSNNFGGFHVIDLLELAVQFAVRSIAGLIERGKASVEVTAEGYAKFADELDREEAHMLYIDKRAHNYYQNEHGRSAVNGPIDIRRMWNWLKDPAPSGAPQAKTDAGLRPYFGEDLIVS</sequence>
<dbReference type="GO" id="GO:0050660">
    <property type="term" value="F:flavin adenine dinucleotide binding"/>
    <property type="evidence" value="ECO:0007669"/>
    <property type="project" value="InterPro"/>
</dbReference>
<gene>
    <name evidence="4" type="ORF">EOD43_06845</name>
</gene>
<dbReference type="PRINTS" id="PR00419">
    <property type="entry name" value="ADXRDTASE"/>
</dbReference>
<reference evidence="4 5" key="1">
    <citation type="submission" date="2019-01" db="EMBL/GenBank/DDBJ databases">
        <authorList>
            <person name="Chen W.-M."/>
        </authorList>
    </citation>
    <scope>NUCLEOTIDE SEQUENCE [LARGE SCALE GENOMIC DNA]</scope>
    <source>
        <strain evidence="4 5">CCP-7</strain>
    </source>
</reference>
<keyword evidence="1" id="KW-0285">Flavoprotein</keyword>
<evidence type="ECO:0000313" key="5">
    <source>
        <dbReference type="Proteomes" id="UP000282971"/>
    </source>
</evidence>
<protein>
    <submittedName>
        <fullName evidence="4">NAD(P)/FAD-dependent oxidoreductase</fullName>
    </submittedName>
</protein>
<dbReference type="PANTHER" id="PTHR42877">
    <property type="entry name" value="L-ORNITHINE N(5)-MONOOXYGENASE-RELATED"/>
    <property type="match status" value="1"/>
</dbReference>
<dbReference type="InterPro" id="IPR051209">
    <property type="entry name" value="FAD-bind_Monooxygenase_sf"/>
</dbReference>
<dbReference type="EMBL" id="SACN01000001">
    <property type="protein sequence ID" value="RVT93580.1"/>
    <property type="molecule type" value="Genomic_DNA"/>
</dbReference>
<dbReference type="InterPro" id="IPR020946">
    <property type="entry name" value="Flavin_mOase-like"/>
</dbReference>
<name>A0A437M783_9SPHN</name>
<evidence type="ECO:0000256" key="2">
    <source>
        <dbReference type="ARBA" id="ARBA00022827"/>
    </source>
</evidence>
<evidence type="ECO:0000256" key="3">
    <source>
        <dbReference type="ARBA" id="ARBA00023002"/>
    </source>
</evidence>
<keyword evidence="2" id="KW-0274">FAD</keyword>
<dbReference type="GO" id="GO:0050661">
    <property type="term" value="F:NADP binding"/>
    <property type="evidence" value="ECO:0007669"/>
    <property type="project" value="InterPro"/>
</dbReference>
<dbReference type="InterPro" id="IPR036188">
    <property type="entry name" value="FAD/NAD-bd_sf"/>
</dbReference>